<sequence>MQICPETVRKSIRNVLNSIYIYFYQINKSS</sequence>
<gene>
    <name evidence="1" type="ORF">CBM2613_B50129</name>
</gene>
<protein>
    <submittedName>
        <fullName evidence="1">Uncharacterized protein</fullName>
    </submittedName>
</protein>
<reference evidence="1" key="1">
    <citation type="submission" date="2018-01" db="EMBL/GenBank/DDBJ databases">
        <authorList>
            <person name="Clerissi C."/>
        </authorList>
    </citation>
    <scope>NUCLEOTIDE SEQUENCE</scope>
    <source>
        <strain evidence="1">Cupriavidus taiwanensis STM 8556</strain>
    </source>
</reference>
<proteinExistence type="predicted"/>
<comment type="caution">
    <text evidence="1">The sequence shown here is derived from an EMBL/GenBank/DDBJ whole genome shotgun (WGS) entry which is preliminary data.</text>
</comment>
<dbReference type="Proteomes" id="UP000256952">
    <property type="component" value="Chromosome CBM2613_b"/>
</dbReference>
<evidence type="ECO:0000313" key="1">
    <source>
        <dbReference type="EMBL" id="SOZ72987.1"/>
    </source>
</evidence>
<accession>A0A375EEB9</accession>
<name>A0A375EEB9_9BURK</name>
<dbReference type="AlphaFoldDB" id="A0A375EEB9"/>
<organism evidence="1">
    <name type="scientific">Cupriavidus taiwanensis</name>
    <dbReference type="NCBI Taxonomy" id="164546"/>
    <lineage>
        <taxon>Bacteria</taxon>
        <taxon>Pseudomonadati</taxon>
        <taxon>Pseudomonadota</taxon>
        <taxon>Betaproteobacteria</taxon>
        <taxon>Burkholderiales</taxon>
        <taxon>Burkholderiaceae</taxon>
        <taxon>Cupriavidus</taxon>
    </lineage>
</organism>
<dbReference type="EMBL" id="OFTH01000047">
    <property type="protein sequence ID" value="SOZ72987.1"/>
    <property type="molecule type" value="Genomic_DNA"/>
</dbReference>